<dbReference type="AlphaFoldDB" id="A0A8J7SDU0"/>
<comment type="caution">
    <text evidence="1">The sequence shown here is derived from an EMBL/GenBank/DDBJ whole genome shotgun (WGS) entry which is preliminary data.</text>
</comment>
<evidence type="ECO:0000313" key="2">
    <source>
        <dbReference type="Proteomes" id="UP000655420"/>
    </source>
</evidence>
<evidence type="ECO:0000313" key="1">
    <source>
        <dbReference type="EMBL" id="MBK0400277.1"/>
    </source>
</evidence>
<organism evidence="1 2">
    <name type="scientific">Thermohalobaculum xanthum</name>
    <dbReference type="NCBI Taxonomy" id="2753746"/>
    <lineage>
        <taxon>Bacteria</taxon>
        <taxon>Pseudomonadati</taxon>
        <taxon>Pseudomonadota</taxon>
        <taxon>Alphaproteobacteria</taxon>
        <taxon>Rhodobacterales</taxon>
        <taxon>Paracoccaceae</taxon>
        <taxon>Thermohalobaculum</taxon>
    </lineage>
</organism>
<accession>A0A8J7SDU0</accession>
<sequence>MALKALLRRLADGPKPAEEALVVVLPDADAARAASGLLARLADGSHRLDVVAAVSRRESAGALQPLSSLPRLQIRVPRLPTAVPVRAVLAGLRARAMVVVGAPEAFPRELARLVAGARRRGLPVYALPPDTLERLASGAEADGGFRPLSAVAAETMPAAGADFEAMVRHLARAVGIERGQGPLLDAASRRVQKTLATPPARRLLGRFVARIDTAEALSRRLGAPRTILCLGNGPTSAEPVLEQIAHDALFRVNHQWKSQGFLATPDMIFAGVKRSMRAAGRGPIGVATARKERALFAARLLEFWHGPFSYAVIEEIAAGVVPAIEGPLRPTTGAYMLAAAVALRPERIIVAGMDMFSHPAGAYPGGGPAENAYTPSHDLETDTAFIRGCLAAYEGEIATLSPAFAELALSVPAARFRLVEPEPHVSAS</sequence>
<dbReference type="Gene3D" id="3.90.1480.10">
    <property type="entry name" value="Alpha-2,3-sialyltransferase"/>
    <property type="match status" value="1"/>
</dbReference>
<keyword evidence="2" id="KW-1185">Reference proteome</keyword>
<reference evidence="1" key="1">
    <citation type="submission" date="2020-12" db="EMBL/GenBank/DDBJ databases">
        <title>Bacterial taxonomy.</title>
        <authorList>
            <person name="Pan X."/>
        </authorList>
    </citation>
    <scope>NUCLEOTIDE SEQUENCE</scope>
    <source>
        <strain evidence="1">M0105</strain>
    </source>
</reference>
<dbReference type="Proteomes" id="UP000655420">
    <property type="component" value="Unassembled WGS sequence"/>
</dbReference>
<gene>
    <name evidence="1" type="ORF">H0I76_13845</name>
</gene>
<protein>
    <submittedName>
        <fullName evidence="1">Uncharacterized protein</fullName>
    </submittedName>
</protein>
<name>A0A8J7SDU0_9RHOB</name>
<dbReference type="RefSeq" id="WP_200610859.1">
    <property type="nucleotide sequence ID" value="NZ_JAEHHL010000008.1"/>
</dbReference>
<proteinExistence type="predicted"/>
<dbReference type="EMBL" id="JAEHHL010000008">
    <property type="protein sequence ID" value="MBK0400277.1"/>
    <property type="molecule type" value="Genomic_DNA"/>
</dbReference>